<feature type="signal peptide" evidence="1">
    <location>
        <begin position="1"/>
        <end position="19"/>
    </location>
</feature>
<dbReference type="SUPFAM" id="SSF69318">
    <property type="entry name" value="Integrin alpha N-terminal domain"/>
    <property type="match status" value="1"/>
</dbReference>
<evidence type="ECO:0000313" key="3">
    <source>
        <dbReference type="Proteomes" id="UP001209803"/>
    </source>
</evidence>
<accession>A0ABY8F9G0</accession>
<name>A0ABY8F9G0_9HYPH</name>
<reference evidence="2 3" key="1">
    <citation type="submission" date="2023-03" db="EMBL/GenBank/DDBJ databases">
        <title>Roseibium porphyridii sp. nov. and Roseibium rhodosorbium sp. nov. isolated from marine algae, Porphyridium cruentum and Rhodosorus marinus, respectively.</title>
        <authorList>
            <person name="Lee M.W."/>
            <person name="Choi B.J."/>
            <person name="Lee J.K."/>
            <person name="Choi D.G."/>
            <person name="Baek J.H."/>
            <person name="Bayburt H."/>
            <person name="Kim J.M."/>
            <person name="Han D.M."/>
            <person name="Kim K.H."/>
            <person name="Jeon C.O."/>
        </authorList>
    </citation>
    <scope>NUCLEOTIDE SEQUENCE [LARGE SCALE GENOMIC DNA]</scope>
    <source>
        <strain evidence="2 3">KMA01</strain>
    </source>
</reference>
<dbReference type="EMBL" id="CP120863">
    <property type="protein sequence ID" value="WFE92143.1"/>
    <property type="molecule type" value="Genomic_DNA"/>
</dbReference>
<keyword evidence="3" id="KW-1185">Reference proteome</keyword>
<evidence type="ECO:0008006" key="4">
    <source>
        <dbReference type="Google" id="ProtNLM"/>
    </source>
</evidence>
<dbReference type="RefSeq" id="WP_265684635.1">
    <property type="nucleotide sequence ID" value="NZ_CP120863.1"/>
</dbReference>
<evidence type="ECO:0000256" key="1">
    <source>
        <dbReference type="SAM" id="SignalP"/>
    </source>
</evidence>
<dbReference type="InterPro" id="IPR028994">
    <property type="entry name" value="Integrin_alpha_N"/>
</dbReference>
<dbReference type="Proteomes" id="UP001209803">
    <property type="component" value="Chromosome"/>
</dbReference>
<keyword evidence="1" id="KW-0732">Signal</keyword>
<protein>
    <recommendedName>
        <fullName evidence="4">VCBS repeat-containing protein</fullName>
    </recommendedName>
</protein>
<organism evidence="2 3">
    <name type="scientific">Roseibium porphyridii</name>
    <dbReference type="NCBI Taxonomy" id="2866279"/>
    <lineage>
        <taxon>Bacteria</taxon>
        <taxon>Pseudomonadati</taxon>
        <taxon>Pseudomonadota</taxon>
        <taxon>Alphaproteobacteria</taxon>
        <taxon>Hyphomicrobiales</taxon>
        <taxon>Stappiaceae</taxon>
        <taxon>Roseibium</taxon>
    </lineage>
</organism>
<gene>
    <name evidence="2" type="ORF">K1718_12500</name>
</gene>
<proteinExistence type="predicted"/>
<feature type="chain" id="PRO_5046094492" description="VCBS repeat-containing protein" evidence="1">
    <location>
        <begin position="20"/>
        <end position="300"/>
    </location>
</feature>
<sequence length="300" mass="32434">MQQLIASFAFLMISAGFYASPVSAGTVSALPEAVWNGQQTKPDRGLPDGEFALHTTPDGQSIAAWYGSPTDRYRHNILGDAIEAGALHVAFRDGRKYSLILPRTQVFEDRTPRIVDLDGDGQPEIITIKSYQNGGGSVAIYGVRGNALVEVANNEPIGRANRWLNIAGIADYAGTGSQQIAYVETPHIGGTLYLLEWQGKELTPIASLPGFSNHKIGSRHQDLSADISWTGDSRPELVVPSDNLRQLRVVGIEGGQLKEFSKIELSAPVLKRVELEKGAGPDCVRFDLVSGQDVTLCPPR</sequence>
<evidence type="ECO:0000313" key="2">
    <source>
        <dbReference type="EMBL" id="WFE92143.1"/>
    </source>
</evidence>